<dbReference type="RefSeq" id="WP_191201088.1">
    <property type="nucleotide sequence ID" value="NZ_BAAAPA010000001.1"/>
</dbReference>
<keyword evidence="10" id="KW-1185">Reference proteome</keyword>
<feature type="transmembrane region" description="Helical" evidence="7">
    <location>
        <begin position="370"/>
        <end position="387"/>
    </location>
</feature>
<dbReference type="Pfam" id="PF06808">
    <property type="entry name" value="DctM"/>
    <property type="match status" value="1"/>
</dbReference>
<feature type="transmembrane region" description="Helical" evidence="7">
    <location>
        <begin position="174"/>
        <end position="199"/>
    </location>
</feature>
<keyword evidence="5 7" id="KW-1133">Transmembrane helix</keyword>
<evidence type="ECO:0000313" key="9">
    <source>
        <dbReference type="EMBL" id="MBD3916749.1"/>
    </source>
</evidence>
<evidence type="ECO:0000313" key="10">
    <source>
        <dbReference type="Proteomes" id="UP000649289"/>
    </source>
</evidence>
<feature type="transmembrane region" description="Helical" evidence="7">
    <location>
        <begin position="60"/>
        <end position="85"/>
    </location>
</feature>
<protein>
    <submittedName>
        <fullName evidence="9">TRAP transporter large permease</fullName>
    </submittedName>
</protein>
<evidence type="ECO:0000256" key="3">
    <source>
        <dbReference type="ARBA" id="ARBA00022519"/>
    </source>
</evidence>
<gene>
    <name evidence="9" type="ORF">IEZ25_19180</name>
</gene>
<proteinExistence type="predicted"/>
<dbReference type="PANTHER" id="PTHR33362:SF5">
    <property type="entry name" value="C4-DICARBOXYLATE TRAP TRANSPORTER LARGE PERMEASE PROTEIN DCTM"/>
    <property type="match status" value="1"/>
</dbReference>
<feature type="transmembrane region" description="Helical" evidence="7">
    <location>
        <begin position="270"/>
        <end position="288"/>
    </location>
</feature>
<keyword evidence="2" id="KW-1003">Cell membrane</keyword>
<name>A0ABR8ML48_9ACTN</name>
<keyword evidence="3" id="KW-0997">Cell inner membrane</keyword>
<evidence type="ECO:0000256" key="5">
    <source>
        <dbReference type="ARBA" id="ARBA00022989"/>
    </source>
</evidence>
<dbReference type="InterPro" id="IPR010656">
    <property type="entry name" value="DctM"/>
</dbReference>
<feature type="transmembrane region" description="Helical" evidence="7">
    <location>
        <begin position="449"/>
        <end position="471"/>
    </location>
</feature>
<feature type="transmembrane region" description="Helical" evidence="7">
    <location>
        <begin position="6"/>
        <end position="39"/>
    </location>
</feature>
<accession>A0ABR8ML48</accession>
<dbReference type="PANTHER" id="PTHR33362">
    <property type="entry name" value="SIALIC ACID TRAP TRANSPORTER PERMEASE PROTEIN SIAT-RELATED"/>
    <property type="match status" value="1"/>
</dbReference>
<feature type="transmembrane region" description="Helical" evidence="7">
    <location>
        <begin position="145"/>
        <end position="168"/>
    </location>
</feature>
<dbReference type="Proteomes" id="UP000649289">
    <property type="component" value="Unassembled WGS sequence"/>
</dbReference>
<organism evidence="9 10">
    <name type="scientific">Nocardioides hwasunensis</name>
    <dbReference type="NCBI Taxonomy" id="397258"/>
    <lineage>
        <taxon>Bacteria</taxon>
        <taxon>Bacillati</taxon>
        <taxon>Actinomycetota</taxon>
        <taxon>Actinomycetes</taxon>
        <taxon>Propionibacteriales</taxon>
        <taxon>Nocardioidaceae</taxon>
        <taxon>Nocardioides</taxon>
    </lineage>
</organism>
<feature type="transmembrane region" description="Helical" evidence="7">
    <location>
        <begin position="97"/>
        <end position="124"/>
    </location>
</feature>
<evidence type="ECO:0000256" key="4">
    <source>
        <dbReference type="ARBA" id="ARBA00022692"/>
    </source>
</evidence>
<feature type="transmembrane region" description="Helical" evidence="7">
    <location>
        <begin position="424"/>
        <end position="442"/>
    </location>
</feature>
<feature type="transmembrane region" description="Helical" evidence="7">
    <location>
        <begin position="332"/>
        <end position="350"/>
    </location>
</feature>
<comment type="caution">
    <text evidence="9">The sequence shown here is derived from an EMBL/GenBank/DDBJ whole genome shotgun (WGS) entry which is preliminary data.</text>
</comment>
<keyword evidence="4 7" id="KW-0812">Transmembrane</keyword>
<feature type="domain" description="TRAP C4-dicarboxylate transport system permease DctM subunit" evidence="8">
    <location>
        <begin position="12"/>
        <end position="473"/>
    </location>
</feature>
<evidence type="ECO:0000256" key="6">
    <source>
        <dbReference type="ARBA" id="ARBA00023136"/>
    </source>
</evidence>
<dbReference type="EMBL" id="JACXYY010000009">
    <property type="protein sequence ID" value="MBD3916749.1"/>
    <property type="molecule type" value="Genomic_DNA"/>
</dbReference>
<sequence>MSPELIVLISLAIFGVMLMAEAPVAAALLTASITGLLLNAGFERTAATLSSAAYQATSSYSLVVIPMFILMGVFVANAGILANIFDFAARVTRRLPGGLGIATVLSAAGFSAVTGSSAAAVVTLGRMCVTEMTRHGYRVAYAASIVAASGTLGVLIPPSIVLVIYGILTNESVGQLLLAAIIPGILTAVAYMVTVAITASRPANVDAEKLVPAEVATVGAGARPGAGSGPSAAVVDTEDEVGRLREEEVLPSSRRDGRTPFISGREIESMVYIALIAGAVLGGIYGGYFTETEAGAVGALLSLLVLIIRGRQTEGGVWRGLTTALQETAANTAMLMALIIAGSVFTLFLVTTRIPQDLTQWIVGLDVNKYVVVAIILLVLLVLGALIDGMSILLLTMPLTYPIITSLGFDGLWYGIIAVKMIEIGLLTPPFGLNVFMISGVVKKAKVEAVFRGVVPFIIAEMAVVLIIIVFPEVVTWLPSKAG</sequence>
<evidence type="ECO:0000256" key="1">
    <source>
        <dbReference type="ARBA" id="ARBA00004429"/>
    </source>
</evidence>
<dbReference type="InterPro" id="IPR004681">
    <property type="entry name" value="TRAP_DctM"/>
</dbReference>
<reference evidence="9 10" key="1">
    <citation type="submission" date="2020-09" db="EMBL/GenBank/DDBJ databases">
        <title>novel species in genus Nocardioides.</title>
        <authorList>
            <person name="Zhang G."/>
        </authorList>
    </citation>
    <scope>NUCLEOTIDE SEQUENCE [LARGE SCALE GENOMIC DNA]</scope>
    <source>
        <strain evidence="9 10">19197</strain>
    </source>
</reference>
<evidence type="ECO:0000256" key="2">
    <source>
        <dbReference type="ARBA" id="ARBA00022475"/>
    </source>
</evidence>
<evidence type="ECO:0000256" key="7">
    <source>
        <dbReference type="SAM" id="Phobius"/>
    </source>
</evidence>
<comment type="subcellular location">
    <subcellularLocation>
        <location evidence="1">Cell inner membrane</location>
        <topology evidence="1">Multi-pass membrane protein</topology>
    </subcellularLocation>
</comment>
<keyword evidence="6 7" id="KW-0472">Membrane</keyword>
<evidence type="ECO:0000259" key="8">
    <source>
        <dbReference type="Pfam" id="PF06808"/>
    </source>
</evidence>